<gene>
    <name evidence="3" type="ORF">DI609_05005</name>
</gene>
<evidence type="ECO:0000313" key="3">
    <source>
        <dbReference type="EMBL" id="PZP01096.1"/>
    </source>
</evidence>
<evidence type="ECO:0000256" key="2">
    <source>
        <dbReference type="SAM" id="SignalP"/>
    </source>
</evidence>
<evidence type="ECO:0008006" key="5">
    <source>
        <dbReference type="Google" id="ProtNLM"/>
    </source>
</evidence>
<dbReference type="PROSITE" id="PS51257">
    <property type="entry name" value="PROKAR_LIPOPROTEIN"/>
    <property type="match status" value="1"/>
</dbReference>
<protein>
    <recommendedName>
        <fullName evidence="5">Secreted protein</fullName>
    </recommendedName>
</protein>
<accession>A0A2W5D1F4</accession>
<feature type="compositionally biased region" description="Basic and acidic residues" evidence="1">
    <location>
        <begin position="28"/>
        <end position="39"/>
    </location>
</feature>
<dbReference type="EMBL" id="QFNY01000093">
    <property type="protein sequence ID" value="PZP01096.1"/>
    <property type="molecule type" value="Genomic_DNA"/>
</dbReference>
<feature type="region of interest" description="Disordered" evidence="1">
    <location>
        <begin position="28"/>
        <end position="123"/>
    </location>
</feature>
<sequence length="227" mass="24270">MKISAVSSSGRRALAVCLAAGLVLSACSKEEEASEDEKSTSTTTSQADAKKSEDKDKKKAEEKKAEEKKAAEKKKAEEEKKAEAEKKQAEAKKAEAAKQAQQEQAKEQPKAPGGAPAQGNAGNDEKEIRDLVMGMNAHVNNPHAYMNYRRDNACQRVRNEVGDGAFDEAANNLAGTGLNLIPRIDSINSVQVNGNTARVETTASAQGQSQPAPIDLVKEGGRWKFCG</sequence>
<feature type="compositionally biased region" description="Basic and acidic residues" evidence="1">
    <location>
        <begin position="48"/>
        <end position="96"/>
    </location>
</feature>
<reference evidence="3 4" key="1">
    <citation type="submission" date="2017-11" db="EMBL/GenBank/DDBJ databases">
        <title>Infants hospitalized years apart are colonized by the same room-sourced microbial strains.</title>
        <authorList>
            <person name="Brooks B."/>
            <person name="Olm M.R."/>
            <person name="Firek B.A."/>
            <person name="Baker R."/>
            <person name="Thomas B.C."/>
            <person name="Morowitz M.J."/>
            <person name="Banfield J.F."/>
        </authorList>
    </citation>
    <scope>NUCLEOTIDE SEQUENCE [LARGE SCALE GENOMIC DNA]</scope>
    <source>
        <strain evidence="3">S2_012_000_R3_87</strain>
    </source>
</reference>
<organism evidence="3 4">
    <name type="scientific">Corynebacterium urealyticum</name>
    <dbReference type="NCBI Taxonomy" id="43771"/>
    <lineage>
        <taxon>Bacteria</taxon>
        <taxon>Bacillati</taxon>
        <taxon>Actinomycetota</taxon>
        <taxon>Actinomycetes</taxon>
        <taxon>Mycobacteriales</taxon>
        <taxon>Corynebacteriaceae</taxon>
        <taxon>Corynebacterium</taxon>
    </lineage>
</organism>
<feature type="signal peptide" evidence="2">
    <location>
        <begin position="1"/>
        <end position="28"/>
    </location>
</feature>
<name>A0A2W5D1F4_9CORY</name>
<proteinExistence type="predicted"/>
<evidence type="ECO:0000256" key="1">
    <source>
        <dbReference type="SAM" id="MobiDB-lite"/>
    </source>
</evidence>
<dbReference type="AlphaFoldDB" id="A0A2W5D1F4"/>
<dbReference type="Proteomes" id="UP000249451">
    <property type="component" value="Unassembled WGS sequence"/>
</dbReference>
<comment type="caution">
    <text evidence="3">The sequence shown here is derived from an EMBL/GenBank/DDBJ whole genome shotgun (WGS) entry which is preliminary data.</text>
</comment>
<evidence type="ECO:0000313" key="4">
    <source>
        <dbReference type="Proteomes" id="UP000249451"/>
    </source>
</evidence>
<feature type="chain" id="PRO_5039493711" description="Secreted protein" evidence="2">
    <location>
        <begin position="29"/>
        <end position="227"/>
    </location>
</feature>
<feature type="compositionally biased region" description="Low complexity" evidence="1">
    <location>
        <begin position="110"/>
        <end position="122"/>
    </location>
</feature>
<keyword evidence="2" id="KW-0732">Signal</keyword>